<accession>A0A3A3GMI2</accession>
<evidence type="ECO:0000259" key="7">
    <source>
        <dbReference type="Pfam" id="PF01321"/>
    </source>
</evidence>
<dbReference type="SUPFAM" id="SSF55920">
    <property type="entry name" value="Creatinase/aminopeptidase"/>
    <property type="match status" value="1"/>
</dbReference>
<dbReference type="EMBL" id="QYZD01000005">
    <property type="protein sequence ID" value="RJG24920.1"/>
    <property type="molecule type" value="Genomic_DNA"/>
</dbReference>
<dbReference type="SUPFAM" id="SSF53092">
    <property type="entry name" value="Creatinase/prolidase N-terminal domain"/>
    <property type="match status" value="1"/>
</dbReference>
<keyword evidence="5" id="KW-0464">Manganese</keyword>
<evidence type="ECO:0000256" key="4">
    <source>
        <dbReference type="ARBA" id="ARBA00022801"/>
    </source>
</evidence>
<dbReference type="InterPro" id="IPR000587">
    <property type="entry name" value="Creatinase_N"/>
</dbReference>
<keyword evidence="3" id="KW-0479">Metal-binding</keyword>
<evidence type="ECO:0000256" key="5">
    <source>
        <dbReference type="ARBA" id="ARBA00023211"/>
    </source>
</evidence>
<protein>
    <submittedName>
        <fullName evidence="8">Aminopeptidase P family protein</fullName>
    </submittedName>
</protein>
<dbReference type="Gene3D" id="3.90.230.10">
    <property type="entry name" value="Creatinase/methionine aminopeptidase superfamily"/>
    <property type="match status" value="1"/>
</dbReference>
<organism evidence="8 9">
    <name type="scientific">Paenibacillus thiaminolyticus</name>
    <name type="common">Bacillus thiaminolyticus</name>
    <dbReference type="NCBI Taxonomy" id="49283"/>
    <lineage>
        <taxon>Bacteria</taxon>
        <taxon>Bacillati</taxon>
        <taxon>Bacillota</taxon>
        <taxon>Bacilli</taxon>
        <taxon>Bacillales</taxon>
        <taxon>Paenibacillaceae</taxon>
        <taxon>Paenibacillus</taxon>
    </lineage>
</organism>
<dbReference type="Proteomes" id="UP000266177">
    <property type="component" value="Unassembled WGS sequence"/>
</dbReference>
<dbReference type="InterPro" id="IPR036005">
    <property type="entry name" value="Creatinase/aminopeptidase-like"/>
</dbReference>
<dbReference type="GO" id="GO:0004177">
    <property type="term" value="F:aminopeptidase activity"/>
    <property type="evidence" value="ECO:0007669"/>
    <property type="project" value="UniProtKB-KW"/>
</dbReference>
<dbReference type="RefSeq" id="WP_119792725.1">
    <property type="nucleotide sequence ID" value="NZ_QYZD01000005.1"/>
</dbReference>
<dbReference type="Gene3D" id="3.40.350.10">
    <property type="entry name" value="Creatinase/prolidase N-terminal domain"/>
    <property type="match status" value="1"/>
</dbReference>
<evidence type="ECO:0000259" key="6">
    <source>
        <dbReference type="Pfam" id="PF00557"/>
    </source>
</evidence>
<comment type="similarity">
    <text evidence="2">Belongs to the peptidase M24B family.</text>
</comment>
<reference evidence="8 9" key="1">
    <citation type="submission" date="2018-09" db="EMBL/GenBank/DDBJ databases">
        <title>Paenibacillus SK2017-BO5.</title>
        <authorList>
            <person name="Piskunova J.V."/>
            <person name="Dubiley S.A."/>
            <person name="Severinov K.V."/>
        </authorList>
    </citation>
    <scope>NUCLEOTIDE SEQUENCE [LARGE SCALE GENOMIC DNA]</scope>
    <source>
        <strain evidence="8 9">BO5</strain>
    </source>
</reference>
<dbReference type="GO" id="GO:0008235">
    <property type="term" value="F:metalloexopeptidase activity"/>
    <property type="evidence" value="ECO:0007669"/>
    <property type="project" value="UniProtKB-ARBA"/>
</dbReference>
<evidence type="ECO:0000313" key="9">
    <source>
        <dbReference type="Proteomes" id="UP000266177"/>
    </source>
</evidence>
<evidence type="ECO:0000256" key="3">
    <source>
        <dbReference type="ARBA" id="ARBA00022723"/>
    </source>
</evidence>
<gene>
    <name evidence="8" type="ORF">DQX05_08750</name>
</gene>
<dbReference type="PROSITE" id="PS00491">
    <property type="entry name" value="PROLINE_PEPTIDASE"/>
    <property type="match status" value="1"/>
</dbReference>
<dbReference type="PANTHER" id="PTHR46112:SF10">
    <property type="entry name" value="DIPEPTIDASE YKVY-RELATED"/>
    <property type="match status" value="1"/>
</dbReference>
<dbReference type="PANTHER" id="PTHR46112">
    <property type="entry name" value="AMINOPEPTIDASE"/>
    <property type="match status" value="1"/>
</dbReference>
<dbReference type="Pfam" id="PF01321">
    <property type="entry name" value="Creatinase_N"/>
    <property type="match status" value="1"/>
</dbReference>
<dbReference type="Pfam" id="PF00557">
    <property type="entry name" value="Peptidase_M24"/>
    <property type="match status" value="1"/>
</dbReference>
<feature type="domain" description="Creatinase N-terminal" evidence="7">
    <location>
        <begin position="6"/>
        <end position="135"/>
    </location>
</feature>
<dbReference type="InterPro" id="IPR001131">
    <property type="entry name" value="Peptidase_M24B_aminopep-P_CS"/>
</dbReference>
<proteinExistence type="inferred from homology"/>
<dbReference type="PRINTS" id="PR00599">
    <property type="entry name" value="MAPEPTIDASE"/>
</dbReference>
<dbReference type="OrthoDB" id="9806388at2"/>
<dbReference type="InterPro" id="IPR000994">
    <property type="entry name" value="Pept_M24"/>
</dbReference>
<comment type="caution">
    <text evidence="8">The sequence shown here is derived from an EMBL/GenBank/DDBJ whole genome shotgun (WGS) entry which is preliminary data.</text>
</comment>
<feature type="domain" description="Peptidase M24" evidence="6">
    <location>
        <begin position="143"/>
        <end position="345"/>
    </location>
</feature>
<keyword evidence="4" id="KW-0378">Hydrolase</keyword>
<name>A0A3A3GMI2_PANTH</name>
<evidence type="ECO:0000256" key="1">
    <source>
        <dbReference type="ARBA" id="ARBA00001936"/>
    </source>
</evidence>
<evidence type="ECO:0000256" key="2">
    <source>
        <dbReference type="ARBA" id="ARBA00008766"/>
    </source>
</evidence>
<dbReference type="InterPro" id="IPR050659">
    <property type="entry name" value="Peptidase_M24B"/>
</dbReference>
<evidence type="ECO:0000313" key="8">
    <source>
        <dbReference type="EMBL" id="RJG24920.1"/>
    </source>
</evidence>
<dbReference type="CDD" id="cd01092">
    <property type="entry name" value="APP-like"/>
    <property type="match status" value="1"/>
</dbReference>
<keyword evidence="8" id="KW-0645">Protease</keyword>
<dbReference type="GO" id="GO:0046872">
    <property type="term" value="F:metal ion binding"/>
    <property type="evidence" value="ECO:0007669"/>
    <property type="project" value="UniProtKB-KW"/>
</dbReference>
<sequence>MNESWNRLRTAMEQEGHDALLITDPKHVYYLTGFACDPHERFLGLVIQRDAEPTLIVPALDADKAASASSVKNIVTHTDTDNPYDVLKPCLPAGLKQLAFEKNHISVARFEALSAALGAKRYADAGPILQELRVIKSPEEVERLMEAIRVIEAVLLEGVSRVRPGITELDVVAELEYLMKKKGAERPSFDTMVLAGERAALPHGVPGNRVIREGELLLFDLGVYVNGYASDITRTFAVGEVNEESRRIYDTVLAANEAAIAAVKPGVTFGSLDRTARQTIEDRGYGPYFTHRLGHGLGLDVHEYPSVHGRNEDVLKPGMVFTIEPGVYVPNVAGVRIEDDVIVTEDGVRVLTSYPKELTVIGG</sequence>
<dbReference type="InterPro" id="IPR001714">
    <property type="entry name" value="Pept_M24_MAP"/>
</dbReference>
<keyword evidence="8" id="KW-0031">Aminopeptidase</keyword>
<dbReference type="InterPro" id="IPR029149">
    <property type="entry name" value="Creatin/AminoP/Spt16_N"/>
</dbReference>
<dbReference type="AlphaFoldDB" id="A0A3A3GMI2"/>
<comment type="cofactor">
    <cofactor evidence="1">
        <name>Mn(2+)</name>
        <dbReference type="ChEBI" id="CHEBI:29035"/>
    </cofactor>
</comment>
<dbReference type="FunFam" id="3.90.230.10:FF:000014">
    <property type="entry name" value="Aminopeptidase P family protein"/>
    <property type="match status" value="1"/>
</dbReference>